<reference evidence="3" key="1">
    <citation type="submission" date="2020-05" db="EMBL/GenBank/DDBJ databases">
        <title>Frigoriglobus tundricola gen. nov., sp. nov., a psychrotolerant cellulolytic planctomycete of the family Gemmataceae with two divergent copies of 16S rRNA gene.</title>
        <authorList>
            <person name="Kulichevskaya I.S."/>
            <person name="Ivanova A.A."/>
            <person name="Naumoff D.G."/>
            <person name="Beletsky A.V."/>
            <person name="Rijpstra W.I.C."/>
            <person name="Sinninghe Damste J.S."/>
            <person name="Mardanov A.V."/>
            <person name="Ravin N.V."/>
            <person name="Dedysh S.N."/>
        </authorList>
    </citation>
    <scope>NUCLEOTIDE SEQUENCE [LARGE SCALE GENOMIC DNA]</scope>
    <source>
        <strain evidence="3">PL17</strain>
    </source>
</reference>
<name>A0A6M5YXY0_9BACT</name>
<accession>A0A6M5YXY0</accession>
<sequence length="71" mass="7741">MSFKTPKMRARSHMHHLPPSRAIPHHGNCGAVTGQPPSGHADLFATIRATLTYRPAGTTHWPLSTAYPNSL</sequence>
<evidence type="ECO:0000256" key="1">
    <source>
        <dbReference type="SAM" id="MobiDB-lite"/>
    </source>
</evidence>
<keyword evidence="3" id="KW-1185">Reference proteome</keyword>
<dbReference type="AlphaFoldDB" id="A0A6M5YXY0"/>
<dbReference type="EMBL" id="CP053452">
    <property type="protein sequence ID" value="QJW98869.1"/>
    <property type="molecule type" value="Genomic_DNA"/>
</dbReference>
<protein>
    <submittedName>
        <fullName evidence="2">Uncharacterized protein</fullName>
    </submittedName>
</protein>
<feature type="compositionally biased region" description="Basic residues" evidence="1">
    <location>
        <begin position="1"/>
        <end position="18"/>
    </location>
</feature>
<dbReference type="Proteomes" id="UP000503447">
    <property type="component" value="Chromosome"/>
</dbReference>
<evidence type="ECO:0000313" key="3">
    <source>
        <dbReference type="Proteomes" id="UP000503447"/>
    </source>
</evidence>
<organism evidence="2 3">
    <name type="scientific">Frigoriglobus tundricola</name>
    <dbReference type="NCBI Taxonomy" id="2774151"/>
    <lineage>
        <taxon>Bacteria</taxon>
        <taxon>Pseudomonadati</taxon>
        <taxon>Planctomycetota</taxon>
        <taxon>Planctomycetia</taxon>
        <taxon>Gemmatales</taxon>
        <taxon>Gemmataceae</taxon>
        <taxon>Frigoriglobus</taxon>
    </lineage>
</organism>
<evidence type="ECO:0000313" key="2">
    <source>
        <dbReference type="EMBL" id="QJW98869.1"/>
    </source>
</evidence>
<dbReference type="KEGG" id="ftj:FTUN_6464"/>
<proteinExistence type="predicted"/>
<feature type="region of interest" description="Disordered" evidence="1">
    <location>
        <begin position="1"/>
        <end position="35"/>
    </location>
</feature>
<gene>
    <name evidence="2" type="ORF">FTUN_6464</name>
</gene>